<reference evidence="3" key="1">
    <citation type="submission" date="2016-10" db="EMBL/GenBank/DDBJ databases">
        <authorList>
            <person name="Varghese N."/>
            <person name="Submissions S."/>
        </authorList>
    </citation>
    <scope>NUCLEOTIDE SEQUENCE [LARGE SCALE GENOMIC DNA]</scope>
    <source>
        <strain evidence="3">LP51</strain>
    </source>
</reference>
<evidence type="ECO:0000256" key="1">
    <source>
        <dbReference type="PROSITE-ProRule" id="PRU00339"/>
    </source>
</evidence>
<organism evidence="2 3">
    <name type="scientific">Pontibacter chinhatensis</name>
    <dbReference type="NCBI Taxonomy" id="1436961"/>
    <lineage>
        <taxon>Bacteria</taxon>
        <taxon>Pseudomonadati</taxon>
        <taxon>Bacteroidota</taxon>
        <taxon>Cytophagia</taxon>
        <taxon>Cytophagales</taxon>
        <taxon>Hymenobacteraceae</taxon>
        <taxon>Pontibacter</taxon>
    </lineage>
</organism>
<dbReference type="SMART" id="SM00028">
    <property type="entry name" value="TPR"/>
    <property type="match status" value="4"/>
</dbReference>
<accession>A0A1I2MAI4</accession>
<keyword evidence="1" id="KW-0802">TPR repeat</keyword>
<proteinExistence type="predicted"/>
<dbReference type="Proteomes" id="UP000198724">
    <property type="component" value="Unassembled WGS sequence"/>
</dbReference>
<evidence type="ECO:0000313" key="3">
    <source>
        <dbReference type="Proteomes" id="UP000198724"/>
    </source>
</evidence>
<name>A0A1I2MAI4_9BACT</name>
<dbReference type="EMBL" id="FOOT01000001">
    <property type="protein sequence ID" value="SFF87930.1"/>
    <property type="molecule type" value="Genomic_DNA"/>
</dbReference>
<dbReference type="STRING" id="1436961.SAMN05421739_101221"/>
<evidence type="ECO:0000313" key="2">
    <source>
        <dbReference type="EMBL" id="SFF87930.1"/>
    </source>
</evidence>
<dbReference type="InterPro" id="IPR011990">
    <property type="entry name" value="TPR-like_helical_dom_sf"/>
</dbReference>
<dbReference type="AlphaFoldDB" id="A0A1I2MAI4"/>
<protein>
    <submittedName>
        <fullName evidence="2">Uncharacterized protein</fullName>
    </submittedName>
</protein>
<dbReference type="SUPFAM" id="SSF48452">
    <property type="entry name" value="TPR-like"/>
    <property type="match status" value="1"/>
</dbReference>
<keyword evidence="3" id="KW-1185">Reference proteome</keyword>
<sequence>MQNAVTEAPQPQRPRLTMQEVIPPMAPATQQAVAAQNSFLKKSEETFKSRQLGSQYYVAQAKRKFNEEQLDSAMVYFNRAWLLDRNNAEVYWGYGLVYGQQQAYDKALYILYRALDKDKTNPRLLTDIATTHLSRFYKYSTVDDLQQSKKLLEQALKHTPENAADVYYKLAINSYYLYEFGTAWEYLHRSIRHDQSKEDQTFISALLEQEKDPEGIYVAQSKQ</sequence>
<feature type="repeat" description="TPR" evidence="1">
    <location>
        <begin position="88"/>
        <end position="121"/>
    </location>
</feature>
<dbReference type="InterPro" id="IPR019734">
    <property type="entry name" value="TPR_rpt"/>
</dbReference>
<gene>
    <name evidence="2" type="ORF">SAMN05421739_101221</name>
</gene>
<dbReference type="Gene3D" id="1.25.40.10">
    <property type="entry name" value="Tetratricopeptide repeat domain"/>
    <property type="match status" value="2"/>
</dbReference>
<dbReference type="PROSITE" id="PS50005">
    <property type="entry name" value="TPR"/>
    <property type="match status" value="1"/>
</dbReference>